<proteinExistence type="predicted"/>
<keyword evidence="1" id="KW-0472">Membrane</keyword>
<keyword evidence="1" id="KW-1133">Transmembrane helix</keyword>
<comment type="caution">
    <text evidence="2">The sequence shown here is derived from an EMBL/GenBank/DDBJ whole genome shotgun (WGS) entry which is preliminary data.</text>
</comment>
<reference evidence="2" key="1">
    <citation type="journal article" date="2019" name="bioRxiv">
        <title>The Genome of the Zebra Mussel, Dreissena polymorpha: A Resource for Invasive Species Research.</title>
        <authorList>
            <person name="McCartney M.A."/>
            <person name="Auch B."/>
            <person name="Kono T."/>
            <person name="Mallez S."/>
            <person name="Zhang Y."/>
            <person name="Obille A."/>
            <person name="Becker A."/>
            <person name="Abrahante J.E."/>
            <person name="Garbe J."/>
            <person name="Badalamenti J.P."/>
            <person name="Herman A."/>
            <person name="Mangelson H."/>
            <person name="Liachko I."/>
            <person name="Sullivan S."/>
            <person name="Sone E.D."/>
            <person name="Koren S."/>
            <person name="Silverstein K.A.T."/>
            <person name="Beckman K.B."/>
            <person name="Gohl D.M."/>
        </authorList>
    </citation>
    <scope>NUCLEOTIDE SEQUENCE</scope>
    <source>
        <strain evidence="2">Duluth1</strain>
        <tissue evidence="2">Whole animal</tissue>
    </source>
</reference>
<dbReference type="AlphaFoldDB" id="A0A9D3YWA4"/>
<evidence type="ECO:0000313" key="2">
    <source>
        <dbReference type="EMBL" id="KAH3706266.1"/>
    </source>
</evidence>
<reference evidence="2" key="2">
    <citation type="submission" date="2020-11" db="EMBL/GenBank/DDBJ databases">
        <authorList>
            <person name="McCartney M.A."/>
            <person name="Auch B."/>
            <person name="Kono T."/>
            <person name="Mallez S."/>
            <person name="Becker A."/>
            <person name="Gohl D.M."/>
            <person name="Silverstein K.A.T."/>
            <person name="Koren S."/>
            <person name="Bechman K.B."/>
            <person name="Herman A."/>
            <person name="Abrahante J.E."/>
            <person name="Garbe J."/>
        </authorList>
    </citation>
    <scope>NUCLEOTIDE SEQUENCE</scope>
    <source>
        <strain evidence="2">Duluth1</strain>
        <tissue evidence="2">Whole animal</tissue>
    </source>
</reference>
<keyword evidence="3" id="KW-1185">Reference proteome</keyword>
<protein>
    <submittedName>
        <fullName evidence="2">Uncharacterized protein</fullName>
    </submittedName>
</protein>
<dbReference type="EMBL" id="JAIWYP010000014">
    <property type="protein sequence ID" value="KAH3706266.1"/>
    <property type="molecule type" value="Genomic_DNA"/>
</dbReference>
<feature type="transmembrane region" description="Helical" evidence="1">
    <location>
        <begin position="36"/>
        <end position="56"/>
    </location>
</feature>
<accession>A0A9D3YWA4</accession>
<evidence type="ECO:0000313" key="3">
    <source>
        <dbReference type="Proteomes" id="UP000828390"/>
    </source>
</evidence>
<gene>
    <name evidence="2" type="ORF">DPMN_065651</name>
</gene>
<keyword evidence="1" id="KW-0812">Transmembrane</keyword>
<evidence type="ECO:0000256" key="1">
    <source>
        <dbReference type="SAM" id="Phobius"/>
    </source>
</evidence>
<organism evidence="2 3">
    <name type="scientific">Dreissena polymorpha</name>
    <name type="common">Zebra mussel</name>
    <name type="synonym">Mytilus polymorpha</name>
    <dbReference type="NCBI Taxonomy" id="45954"/>
    <lineage>
        <taxon>Eukaryota</taxon>
        <taxon>Metazoa</taxon>
        <taxon>Spiralia</taxon>
        <taxon>Lophotrochozoa</taxon>
        <taxon>Mollusca</taxon>
        <taxon>Bivalvia</taxon>
        <taxon>Autobranchia</taxon>
        <taxon>Heteroconchia</taxon>
        <taxon>Euheterodonta</taxon>
        <taxon>Imparidentia</taxon>
        <taxon>Neoheterodontei</taxon>
        <taxon>Myida</taxon>
        <taxon>Dreissenoidea</taxon>
        <taxon>Dreissenidae</taxon>
        <taxon>Dreissena</taxon>
    </lineage>
</organism>
<sequence>MHLYDVVTKQSSYPWCLSACPANVLRITSVSFKLSVLWLAVKWLWLTSSLISRLVYGQLSERCSKELPSTVVRFTGAKLFGGMSWYVLLLL</sequence>
<dbReference type="Proteomes" id="UP000828390">
    <property type="component" value="Unassembled WGS sequence"/>
</dbReference>
<name>A0A9D3YWA4_DREPO</name>